<evidence type="ECO:0000256" key="2">
    <source>
        <dbReference type="SAM" id="Phobius"/>
    </source>
</evidence>
<name>A0ABP6SBQ0_9ACTN</name>
<evidence type="ECO:0000313" key="4">
    <source>
        <dbReference type="Proteomes" id="UP001499990"/>
    </source>
</evidence>
<comment type="caution">
    <text evidence="3">The sequence shown here is derived from an EMBL/GenBank/DDBJ whole genome shotgun (WGS) entry which is preliminary data.</text>
</comment>
<accession>A0ABP6SBQ0</accession>
<protein>
    <submittedName>
        <fullName evidence="3">Uncharacterized protein</fullName>
    </submittedName>
</protein>
<feature type="transmembrane region" description="Helical" evidence="2">
    <location>
        <begin position="48"/>
        <end position="67"/>
    </location>
</feature>
<reference evidence="4" key="1">
    <citation type="journal article" date="2019" name="Int. J. Syst. Evol. Microbiol.">
        <title>The Global Catalogue of Microorganisms (GCM) 10K type strain sequencing project: providing services to taxonomists for standard genome sequencing and annotation.</title>
        <authorList>
            <consortium name="The Broad Institute Genomics Platform"/>
            <consortium name="The Broad Institute Genome Sequencing Center for Infectious Disease"/>
            <person name="Wu L."/>
            <person name="Ma J."/>
        </authorList>
    </citation>
    <scope>NUCLEOTIDE SEQUENCE [LARGE SCALE GENOMIC DNA]</scope>
    <source>
        <strain evidence="4">JCM 9651</strain>
    </source>
</reference>
<sequence length="214" mass="22798">MAHGQYSEAPRHKQAHGVRREQQQGVRPLVGRGSRQGLEGDVRVKRRIVFALGAGAVLGGAGLWAAADESRRESRTDKEAVEKYFPALGPLVEAHWATSRDGEADGRSLPSPDFVITAVLRLQPGRVAALTANGGFVAADTGVVYLSWFEKGLSDFLPAGARWVHSDAFDEEVLSKFDNGQCYLDGATDMAFVRAINPVDPGAPTATPAAVSSS</sequence>
<dbReference type="EMBL" id="BAAAYL010000001">
    <property type="protein sequence ID" value="GAA3372784.1"/>
    <property type="molecule type" value="Genomic_DNA"/>
</dbReference>
<keyword evidence="2" id="KW-1133">Transmembrane helix</keyword>
<keyword evidence="2" id="KW-0812">Transmembrane</keyword>
<gene>
    <name evidence="3" type="ORF">GCM10020367_29610</name>
</gene>
<dbReference type="Proteomes" id="UP001499990">
    <property type="component" value="Unassembled WGS sequence"/>
</dbReference>
<proteinExistence type="predicted"/>
<keyword evidence="4" id="KW-1185">Reference proteome</keyword>
<evidence type="ECO:0000313" key="3">
    <source>
        <dbReference type="EMBL" id="GAA3372784.1"/>
    </source>
</evidence>
<organism evidence="3 4">
    <name type="scientific">Streptomyces sannanensis</name>
    <dbReference type="NCBI Taxonomy" id="285536"/>
    <lineage>
        <taxon>Bacteria</taxon>
        <taxon>Bacillati</taxon>
        <taxon>Actinomycetota</taxon>
        <taxon>Actinomycetes</taxon>
        <taxon>Kitasatosporales</taxon>
        <taxon>Streptomycetaceae</taxon>
        <taxon>Streptomyces</taxon>
    </lineage>
</organism>
<keyword evidence="2" id="KW-0472">Membrane</keyword>
<feature type="region of interest" description="Disordered" evidence="1">
    <location>
        <begin position="1"/>
        <end position="34"/>
    </location>
</feature>
<evidence type="ECO:0000256" key="1">
    <source>
        <dbReference type="SAM" id="MobiDB-lite"/>
    </source>
</evidence>